<evidence type="ECO:0000256" key="3">
    <source>
        <dbReference type="ARBA" id="ARBA00022963"/>
    </source>
</evidence>
<dbReference type="Pfam" id="PF11815">
    <property type="entry name" value="DUF3336"/>
    <property type="match status" value="1"/>
</dbReference>
<comment type="caution">
    <text evidence="5">Lacks conserved residue(s) required for the propagation of feature annotation.</text>
</comment>
<dbReference type="GO" id="GO:0016042">
    <property type="term" value="P:lipid catabolic process"/>
    <property type="evidence" value="ECO:0007669"/>
    <property type="project" value="UniProtKB-UniRule"/>
</dbReference>
<feature type="short sequence motif" description="GXSXG" evidence="5">
    <location>
        <begin position="321"/>
        <end position="325"/>
    </location>
</feature>
<dbReference type="Proteomes" id="UP000473826">
    <property type="component" value="Unassembled WGS sequence"/>
</dbReference>
<feature type="compositionally biased region" description="Polar residues" evidence="7">
    <location>
        <begin position="697"/>
        <end position="707"/>
    </location>
</feature>
<dbReference type="InterPro" id="IPR050301">
    <property type="entry name" value="NTE"/>
</dbReference>
<evidence type="ECO:0000313" key="10">
    <source>
        <dbReference type="Proteomes" id="UP000473826"/>
    </source>
</evidence>
<proteinExistence type="inferred from homology"/>
<dbReference type="InterPro" id="IPR016035">
    <property type="entry name" value="Acyl_Trfase/lysoPLipase"/>
</dbReference>
<feature type="region of interest" description="Disordered" evidence="7">
    <location>
        <begin position="670"/>
        <end position="745"/>
    </location>
</feature>
<accession>A0A7D8Z315</accession>
<dbReference type="GO" id="GO:0004806">
    <property type="term" value="F:triacylglycerol lipase activity"/>
    <property type="evidence" value="ECO:0007669"/>
    <property type="project" value="InterPro"/>
</dbReference>
<evidence type="ECO:0000259" key="8">
    <source>
        <dbReference type="PROSITE" id="PS51635"/>
    </source>
</evidence>
<dbReference type="GO" id="GO:0016020">
    <property type="term" value="C:membrane"/>
    <property type="evidence" value="ECO:0007669"/>
    <property type="project" value="UniProtKB-SubCell"/>
</dbReference>
<dbReference type="SUPFAM" id="SSF52151">
    <property type="entry name" value="FabD/lysophospholipase-like"/>
    <property type="match status" value="1"/>
</dbReference>
<evidence type="ECO:0000313" key="9">
    <source>
        <dbReference type="EMBL" id="TXT13350.1"/>
    </source>
</evidence>
<comment type="caution">
    <text evidence="9">The sequence shown here is derived from an EMBL/GenBank/DDBJ whole genome shotgun (WGS) entry which is preliminary data.</text>
</comment>
<evidence type="ECO:0000256" key="5">
    <source>
        <dbReference type="PROSITE-ProRule" id="PRU01161"/>
    </source>
</evidence>
<feature type="transmembrane region" description="Helical" evidence="6">
    <location>
        <begin position="115"/>
        <end position="134"/>
    </location>
</feature>
<sequence length="828" mass="92347">MPHTTTFATPSSSPRDDDIPDGVDPVLWTKDYTNEEHLAAFKHALELPETSTFDGAHTPGAHKSPVFSPVEGGPEWSPNIEKLTATSDFAPIHSRVRKRSHTGHSLGLTYHLIRWPLLAILFLIISIEFGLYVGTRQIVNVFEYFLAWRGKKGALRKKLRAATTYTEWKQAAREMDAYFGFDEWKQTEDDSYFDYNLVRRVRHTLARFRTNKDTRGLMDALSVCIRPNFAGTESVKMYSETFFGTKRVIEAHVNEVAESLDYVRLATDVSLEEKRAFFRAINNNYGSSALCLSGGASFGYYHFGVLKAFLDADLLPRVITGTSAGGLIAALACTHTDAELKQLIRPELARKLCAFDDPPLVSLKRWWDTGARYSAYDWARKAMFFTRGSLTFKEAYELSGRALNVSVVPADRHSPTILLNHLTAPNCIIWSAIIASAAVPGILNPVVLMAKDRNGQVAPHNLGGSRFKDGSLREDIPLGSLHTQFNCNFSIVSQTNPHIHLFFFSPRGSVGRPVAHRKGRGWRGGFILSALESYIKLDLSKHFKVIRDLDLMPQLLQSDWSGVFLQRFSGDLTITPRTTLRDWFNLLADPDEHYFKRMLTVSQRTSFPSLHMVENRTKIERAIFRGRAEVRLALHRDRPTNSLATPVPIESDADAAIAFRARRHRAELTPEAASALRRRRGLRRGEFPDHLAPPAATGSSHSNGSSEPQPPSPTSIPRTFSTTIGETFRNMRAPSISGFSSSLRNRYPDHAASSYPRSSSRLSIARWFNTTGSDSDDEDDVTAPSPVLHFELDAYDGEDIFIGSSADEGVPTSDTTAPGSDEAHQDAT</sequence>
<comment type="function">
    <text evidence="6">Lipid hydrolase.</text>
</comment>
<protein>
    <recommendedName>
        <fullName evidence="6">Patatin-like phospholipase domain-containing protein</fullName>
        <ecNumber evidence="6">3.1.1.-</ecNumber>
    </recommendedName>
</protein>
<keyword evidence="6" id="KW-1133">Transmembrane helix</keyword>
<dbReference type="GO" id="GO:0006641">
    <property type="term" value="P:triglyceride metabolic process"/>
    <property type="evidence" value="ECO:0007669"/>
    <property type="project" value="UniProtKB-ARBA"/>
</dbReference>
<name>A0A7D8Z315_VANHU</name>
<keyword evidence="2 5" id="KW-0378">Hydrolase</keyword>
<dbReference type="Gene3D" id="3.40.1090.10">
    <property type="entry name" value="Cytosolic phospholipase A2 catalytic domain"/>
    <property type="match status" value="2"/>
</dbReference>
<feature type="compositionally biased region" description="Polar residues" evidence="7">
    <location>
        <begin position="715"/>
        <end position="725"/>
    </location>
</feature>
<organism evidence="9 10">
    <name type="scientific">Vanrija humicola</name>
    <name type="common">Yeast</name>
    <name type="synonym">Cryptococcus humicola</name>
    <dbReference type="NCBI Taxonomy" id="5417"/>
    <lineage>
        <taxon>Eukaryota</taxon>
        <taxon>Fungi</taxon>
        <taxon>Dikarya</taxon>
        <taxon>Basidiomycota</taxon>
        <taxon>Agaricomycotina</taxon>
        <taxon>Tremellomycetes</taxon>
        <taxon>Trichosporonales</taxon>
        <taxon>Trichosporonaceae</taxon>
        <taxon>Vanrija</taxon>
    </lineage>
</organism>
<feature type="region of interest" description="Disordered" evidence="7">
    <location>
        <begin position="802"/>
        <end position="828"/>
    </location>
</feature>
<dbReference type="PANTHER" id="PTHR14226">
    <property type="entry name" value="NEUROPATHY TARGET ESTERASE/SWISS CHEESE D.MELANOGASTER"/>
    <property type="match status" value="1"/>
</dbReference>
<dbReference type="CDD" id="cd07232">
    <property type="entry name" value="Pat_PLPL"/>
    <property type="match status" value="1"/>
</dbReference>
<feature type="active site" description="Proton acceptor" evidence="5">
    <location>
        <position position="469"/>
    </location>
</feature>
<dbReference type="PROSITE" id="PS51635">
    <property type="entry name" value="PNPLA"/>
    <property type="match status" value="1"/>
</dbReference>
<keyword evidence="10" id="KW-1185">Reference proteome</keyword>
<keyword evidence="6" id="KW-0472">Membrane</keyword>
<evidence type="ECO:0000256" key="7">
    <source>
        <dbReference type="SAM" id="MobiDB-lite"/>
    </source>
</evidence>
<dbReference type="EMBL" id="QKWK01000002">
    <property type="protein sequence ID" value="TXT13350.1"/>
    <property type="molecule type" value="Genomic_DNA"/>
</dbReference>
<feature type="domain" description="PNPLA" evidence="8">
    <location>
        <begin position="290"/>
        <end position="482"/>
    </location>
</feature>
<evidence type="ECO:0000256" key="6">
    <source>
        <dbReference type="RuleBase" id="RU362055"/>
    </source>
</evidence>
<dbReference type="Pfam" id="PF01734">
    <property type="entry name" value="Patatin"/>
    <property type="match status" value="1"/>
</dbReference>
<comment type="subcellular location">
    <subcellularLocation>
        <location evidence="6">Membrane</location>
        <topology evidence="6">Single-pass membrane protein</topology>
    </subcellularLocation>
</comment>
<evidence type="ECO:0000256" key="2">
    <source>
        <dbReference type="ARBA" id="ARBA00022801"/>
    </source>
</evidence>
<gene>
    <name evidence="9" type="ORF">VHUM_00717</name>
</gene>
<evidence type="ECO:0000256" key="1">
    <source>
        <dbReference type="ARBA" id="ARBA00006104"/>
    </source>
</evidence>
<dbReference type="OrthoDB" id="15478at2759"/>
<keyword evidence="4 5" id="KW-0443">Lipid metabolism</keyword>
<dbReference type="InterPro" id="IPR021771">
    <property type="entry name" value="Triacylglycerol_lipase_N"/>
</dbReference>
<feature type="region of interest" description="Disordered" evidence="7">
    <location>
        <begin position="1"/>
        <end position="22"/>
    </location>
</feature>
<evidence type="ECO:0000256" key="4">
    <source>
        <dbReference type="ARBA" id="ARBA00023098"/>
    </source>
</evidence>
<reference evidence="9 10" key="1">
    <citation type="journal article" date="2019" name="PLoS Genet.">
        <title>Convergent evolution of linked mating-type loci in basidiomycete fungi.</title>
        <authorList>
            <person name="Sun S."/>
            <person name="Coelho M.A."/>
            <person name="Heitman J."/>
            <person name="Nowrousian M."/>
        </authorList>
    </citation>
    <scope>NUCLEOTIDE SEQUENCE [LARGE SCALE GENOMIC DNA]</scope>
    <source>
        <strain evidence="9 10">CBS 4282</strain>
    </source>
</reference>
<comment type="similarity">
    <text evidence="1 6">Belongs to the PLPL family.</text>
</comment>
<dbReference type="EC" id="3.1.1.-" evidence="6"/>
<feature type="active site" description="Nucleophile" evidence="5">
    <location>
        <position position="323"/>
    </location>
</feature>
<keyword evidence="6" id="KW-0812">Transmembrane</keyword>
<dbReference type="PANTHER" id="PTHR14226:SF66">
    <property type="entry name" value="TRIACYLGLYCEROL LIPASE PTL2"/>
    <property type="match status" value="1"/>
</dbReference>
<dbReference type="AlphaFoldDB" id="A0A7D8Z315"/>
<dbReference type="InterPro" id="IPR002641">
    <property type="entry name" value="PNPLA_dom"/>
</dbReference>
<keyword evidence="3 5" id="KW-0442">Lipid degradation</keyword>